<dbReference type="Proteomes" id="UP001164733">
    <property type="component" value="Chromosome"/>
</dbReference>
<accession>A0AA47I673</accession>
<dbReference type="EMBL" id="CP086239">
    <property type="protein sequence ID" value="WAG59184.1"/>
    <property type="molecule type" value="Genomic_DNA"/>
</dbReference>
<dbReference type="AlphaFoldDB" id="A0AA47I673"/>
<keyword evidence="1" id="KW-1133">Transmembrane helix</keyword>
<proteinExistence type="predicted"/>
<name>A0AA47I673_9CLOT</name>
<gene>
    <name evidence="3" type="ORF">LL038_16255</name>
</gene>
<feature type="signal peptide" evidence="2">
    <location>
        <begin position="1"/>
        <end position="25"/>
    </location>
</feature>
<sequence length="190" mass="20075">MKLKSLKNFVFTLILVLAVSTSTFASTTDTQINKTVDGVKATLTFSTQKLKLGNNDFTIFILDKNGNPLPNLKVTAYADDPNGTDGMTNTSGASGMAGMPGMSGMSASDMPMIALKDGSTKGEYTGMVNFKSTGKWIVESTFDVKGQSKTIDFNVNAQGPNFLIIGVGFLGVIVLIIAVAALNKKKSIKS</sequence>
<evidence type="ECO:0000256" key="1">
    <source>
        <dbReference type="SAM" id="Phobius"/>
    </source>
</evidence>
<dbReference type="RefSeq" id="WP_216123714.1">
    <property type="nucleotide sequence ID" value="NZ_CP086239.1"/>
</dbReference>
<keyword evidence="2" id="KW-0732">Signal</keyword>
<feature type="transmembrane region" description="Helical" evidence="1">
    <location>
        <begin position="162"/>
        <end position="182"/>
    </location>
</feature>
<keyword evidence="1" id="KW-0472">Membrane</keyword>
<evidence type="ECO:0000313" key="4">
    <source>
        <dbReference type="Proteomes" id="UP001164733"/>
    </source>
</evidence>
<protein>
    <submittedName>
        <fullName evidence="3">FixH family protein</fullName>
    </submittedName>
</protein>
<evidence type="ECO:0000313" key="3">
    <source>
        <dbReference type="EMBL" id="WAG59184.1"/>
    </source>
</evidence>
<feature type="chain" id="PRO_5041213572" evidence="2">
    <location>
        <begin position="26"/>
        <end position="190"/>
    </location>
</feature>
<keyword evidence="1" id="KW-0812">Transmembrane</keyword>
<reference evidence="3" key="1">
    <citation type="submission" date="2021-11" db="EMBL/GenBank/DDBJ databases">
        <title>Clostridia strains as spoilage organisms.</title>
        <authorList>
            <person name="Wambui J."/>
            <person name="Stevens M.J.A."/>
            <person name="Stephan R."/>
        </authorList>
    </citation>
    <scope>NUCLEOTIDE SEQUENCE</scope>
    <source>
        <strain evidence="3">CF009</strain>
    </source>
</reference>
<organism evidence="3 4">
    <name type="scientific">Clostridium estertheticum</name>
    <dbReference type="NCBI Taxonomy" id="238834"/>
    <lineage>
        <taxon>Bacteria</taxon>
        <taxon>Bacillati</taxon>
        <taxon>Bacillota</taxon>
        <taxon>Clostridia</taxon>
        <taxon>Eubacteriales</taxon>
        <taxon>Clostridiaceae</taxon>
        <taxon>Clostridium</taxon>
    </lineage>
</organism>
<evidence type="ECO:0000256" key="2">
    <source>
        <dbReference type="SAM" id="SignalP"/>
    </source>
</evidence>